<dbReference type="AlphaFoldDB" id="A0A248UAA5"/>
<proteinExistence type="predicted"/>
<sequence>MKQAVRAPIWLDQIGALTVCFNTHICPKTVSRFSYAL</sequence>
<evidence type="ECO:0000313" key="1">
    <source>
        <dbReference type="EMBL" id="ASV83638.1"/>
    </source>
</evidence>
<dbReference type="Proteomes" id="UP000215256">
    <property type="component" value="Chromosome 2"/>
</dbReference>
<dbReference type="EMBL" id="CP022603">
    <property type="protein sequence ID" value="ASV83638.1"/>
    <property type="molecule type" value="Genomic_DNA"/>
</dbReference>
<gene>
    <name evidence="1" type="ORF">CES85_4420</name>
</gene>
<organism evidence="1 2">
    <name type="scientific">Ochrobactrum quorumnocens</name>
    <dbReference type="NCBI Taxonomy" id="271865"/>
    <lineage>
        <taxon>Bacteria</taxon>
        <taxon>Pseudomonadati</taxon>
        <taxon>Pseudomonadota</taxon>
        <taxon>Alphaproteobacteria</taxon>
        <taxon>Hyphomicrobiales</taxon>
        <taxon>Brucellaceae</taxon>
        <taxon>Brucella/Ochrobactrum group</taxon>
        <taxon>Ochrobactrum</taxon>
    </lineage>
</organism>
<dbReference type="KEGG" id="och:CES85_4420"/>
<accession>A0A248UAA5</accession>
<evidence type="ECO:0000313" key="2">
    <source>
        <dbReference type="Proteomes" id="UP000215256"/>
    </source>
</evidence>
<reference evidence="1 2" key="1">
    <citation type="submission" date="2017-07" db="EMBL/GenBank/DDBJ databases">
        <title>Phylogenetic study on the rhizospheric bacterium Ochrobactrum sp. A44.</title>
        <authorList>
            <person name="Krzyzanowska D.M."/>
            <person name="Ossowicki A."/>
            <person name="Rajewska M."/>
            <person name="Maciag T."/>
            <person name="Kaczynski Z."/>
            <person name="Czerwicka M."/>
            <person name="Jafra S."/>
        </authorList>
    </citation>
    <scope>NUCLEOTIDE SEQUENCE [LARGE SCALE GENOMIC DNA]</scope>
    <source>
        <strain evidence="1 2">A44</strain>
    </source>
</reference>
<name>A0A248UAA5_9HYPH</name>
<protein>
    <submittedName>
        <fullName evidence="1">Uncharacterized protein</fullName>
    </submittedName>
</protein>